<dbReference type="eggNOG" id="COG1357">
    <property type="taxonomic scope" value="Bacteria"/>
</dbReference>
<dbReference type="STRING" id="861450.HMPREF0080_00265"/>
<dbReference type="PANTHER" id="PTHR14136">
    <property type="entry name" value="BTB_POZ DOMAIN-CONTAINING PROTEIN KCTD9"/>
    <property type="match status" value="1"/>
</dbReference>
<name>G9YF55_9FIRM</name>
<protein>
    <submittedName>
        <fullName evidence="1">Pentapeptide repeat protein</fullName>
    </submittedName>
</protein>
<dbReference type="Proteomes" id="UP000005481">
    <property type="component" value="Unassembled WGS sequence"/>
</dbReference>
<organism evidence="1 2">
    <name type="scientific">Anaeroglobus geminatus F0357</name>
    <dbReference type="NCBI Taxonomy" id="861450"/>
    <lineage>
        <taxon>Bacteria</taxon>
        <taxon>Bacillati</taxon>
        <taxon>Bacillota</taxon>
        <taxon>Negativicutes</taxon>
        <taxon>Veillonellales</taxon>
        <taxon>Veillonellaceae</taxon>
        <taxon>Anaeroglobus</taxon>
    </lineage>
</organism>
<dbReference type="OrthoDB" id="2989145at2"/>
<dbReference type="Gene3D" id="2.160.20.80">
    <property type="entry name" value="E3 ubiquitin-protein ligase SopA"/>
    <property type="match status" value="1"/>
</dbReference>
<evidence type="ECO:0000313" key="2">
    <source>
        <dbReference type="Proteomes" id="UP000005481"/>
    </source>
</evidence>
<sequence>MKDIAREDIDRLVGLPREEREKLDFSRSRFSHLNLAGVDLSGLNMEWSDFEDVSFAGADLTGVNLANVRCVNTSFAAANLRDADLSGAALRGCDLHNAHIEGANLYSANLEHARLDGIVDDERTQFFRLYPPATGAFLGYKKCFNDLLVQLLIPADAKRTSATLHSCRTNKAKVLSIKNFDGSRSYDEAVSLVDPNFIYRVGQWLEVGNFNEDRWFDSTTGIHYWLTPEEAMAY</sequence>
<dbReference type="SUPFAM" id="SSF141571">
    <property type="entry name" value="Pentapeptide repeat-like"/>
    <property type="match status" value="1"/>
</dbReference>
<gene>
    <name evidence="1" type="ORF">HMPREF0080_00265</name>
</gene>
<dbReference type="InterPro" id="IPR001646">
    <property type="entry name" value="5peptide_repeat"/>
</dbReference>
<dbReference type="PANTHER" id="PTHR14136:SF17">
    <property type="entry name" value="BTB_POZ DOMAIN-CONTAINING PROTEIN KCTD9"/>
    <property type="match status" value="1"/>
</dbReference>
<dbReference type="Pfam" id="PF00805">
    <property type="entry name" value="Pentapeptide"/>
    <property type="match status" value="2"/>
</dbReference>
<accession>G9YF55</accession>
<keyword evidence="2" id="KW-1185">Reference proteome</keyword>
<dbReference type="InterPro" id="IPR043919">
    <property type="entry name" value="DUF5758"/>
</dbReference>
<dbReference type="InterPro" id="IPR051082">
    <property type="entry name" value="Pentapeptide-BTB/POZ_domain"/>
</dbReference>
<dbReference type="AlphaFoldDB" id="G9YF55"/>
<evidence type="ECO:0000313" key="1">
    <source>
        <dbReference type="EMBL" id="EHM43390.1"/>
    </source>
</evidence>
<proteinExistence type="predicted"/>
<dbReference type="PATRIC" id="fig|861450.3.peg.252"/>
<dbReference type="RefSeq" id="WP_006789250.1">
    <property type="nucleotide sequence ID" value="NZ_JH417567.1"/>
</dbReference>
<dbReference type="Pfam" id="PF19062">
    <property type="entry name" value="DUF5758"/>
    <property type="match status" value="1"/>
</dbReference>
<dbReference type="EMBL" id="AGCJ01000009">
    <property type="protein sequence ID" value="EHM43390.1"/>
    <property type="molecule type" value="Genomic_DNA"/>
</dbReference>
<reference evidence="1 2" key="1">
    <citation type="submission" date="2011-08" db="EMBL/GenBank/DDBJ databases">
        <authorList>
            <person name="Weinstock G."/>
            <person name="Sodergren E."/>
            <person name="Clifton S."/>
            <person name="Fulton L."/>
            <person name="Fulton B."/>
            <person name="Courtney L."/>
            <person name="Fronick C."/>
            <person name="Harrison M."/>
            <person name="Strong C."/>
            <person name="Farmer C."/>
            <person name="Delahaunty K."/>
            <person name="Markovic C."/>
            <person name="Hall O."/>
            <person name="Minx P."/>
            <person name="Tomlinson C."/>
            <person name="Mitreva M."/>
            <person name="Hou S."/>
            <person name="Chen J."/>
            <person name="Wollam A."/>
            <person name="Pepin K.H."/>
            <person name="Johnson M."/>
            <person name="Bhonagiri V."/>
            <person name="Zhang X."/>
            <person name="Suruliraj S."/>
            <person name="Warren W."/>
            <person name="Chinwalla A."/>
            <person name="Mardis E.R."/>
            <person name="Wilson R.K."/>
        </authorList>
    </citation>
    <scope>NUCLEOTIDE SEQUENCE [LARGE SCALE GENOMIC DNA]</scope>
    <source>
        <strain evidence="1 2">F0357</strain>
    </source>
</reference>
<comment type="caution">
    <text evidence="1">The sequence shown here is derived from an EMBL/GenBank/DDBJ whole genome shotgun (WGS) entry which is preliminary data.</text>
</comment>
<dbReference type="HOGENOM" id="CLU_088939_0_0_9"/>